<dbReference type="EMBL" id="FOPC01000007">
    <property type="protein sequence ID" value="SFG75051.1"/>
    <property type="molecule type" value="Genomic_DNA"/>
</dbReference>
<name>A0A1I2UJY3_9BACT</name>
<evidence type="ECO:0000313" key="2">
    <source>
        <dbReference type="Proteomes" id="UP000199642"/>
    </source>
</evidence>
<keyword evidence="2" id="KW-1185">Reference proteome</keyword>
<dbReference type="RefSeq" id="WP_092791724.1">
    <property type="nucleotide sequence ID" value="NZ_FOPC01000007.1"/>
</dbReference>
<sequence length="78" mass="8598">MKTTIVKLGVLFIMLFGAFFVNVSEVEADCTLTTAEGTDGRCFLKDGEFACLERDEDTHCFVPDDDEETDPDDPVIGT</sequence>
<reference evidence="2" key="1">
    <citation type="submission" date="2016-10" db="EMBL/GenBank/DDBJ databases">
        <authorList>
            <person name="Varghese N."/>
            <person name="Submissions S."/>
        </authorList>
    </citation>
    <scope>NUCLEOTIDE SEQUENCE [LARGE SCALE GENOMIC DNA]</scope>
    <source>
        <strain evidence="2">DSM 19315</strain>
    </source>
</reference>
<accession>A0A1I2UJY3</accession>
<gene>
    <name evidence="1" type="ORF">SAMN04487988_107181</name>
</gene>
<dbReference type="Proteomes" id="UP000199642">
    <property type="component" value="Unassembled WGS sequence"/>
</dbReference>
<dbReference type="OrthoDB" id="9849729at2"/>
<dbReference type="AlphaFoldDB" id="A0A1I2UJY3"/>
<evidence type="ECO:0000313" key="1">
    <source>
        <dbReference type="EMBL" id="SFG75051.1"/>
    </source>
</evidence>
<protein>
    <submittedName>
        <fullName evidence="1">Uncharacterized protein</fullName>
    </submittedName>
</protein>
<dbReference type="STRING" id="435880.SAMN04487988_107181"/>
<organism evidence="1 2">
    <name type="scientific">Algoriphagus hitonicola</name>
    <dbReference type="NCBI Taxonomy" id="435880"/>
    <lineage>
        <taxon>Bacteria</taxon>
        <taxon>Pseudomonadati</taxon>
        <taxon>Bacteroidota</taxon>
        <taxon>Cytophagia</taxon>
        <taxon>Cytophagales</taxon>
        <taxon>Cyclobacteriaceae</taxon>
        <taxon>Algoriphagus</taxon>
    </lineage>
</organism>
<proteinExistence type="predicted"/>